<keyword evidence="7" id="KW-0418">Kinase</keyword>
<reference evidence="7 8" key="1">
    <citation type="submission" date="2012-10" db="EMBL/GenBank/DDBJ databases">
        <authorList>
            <person name="Zafar N."/>
            <person name="Inman J."/>
            <person name="Hall N."/>
            <person name="Lorenzi H."/>
            <person name="Caler E."/>
        </authorList>
    </citation>
    <scope>NUCLEOTIDE SEQUENCE [LARGE SCALE GENOMIC DNA]</scope>
    <source>
        <strain evidence="7 8">IP1</strain>
    </source>
</reference>
<feature type="transmembrane region" description="Helical" evidence="4">
    <location>
        <begin position="984"/>
        <end position="1010"/>
    </location>
</feature>
<dbReference type="OrthoDB" id="300641at2759"/>
<dbReference type="Pfam" id="PF00069">
    <property type="entry name" value="Pkinase"/>
    <property type="match status" value="1"/>
</dbReference>
<protein>
    <submittedName>
        <fullName evidence="7">Protein serine/threonine kinase, putative</fullName>
        <ecNumber evidence="7">2.7.12.2</ecNumber>
    </submittedName>
</protein>
<dbReference type="InterPro" id="IPR006212">
    <property type="entry name" value="Furin_repeat"/>
</dbReference>
<dbReference type="PANTHER" id="PTHR45756:SF1">
    <property type="entry name" value="PROTEIN KINASE DOMAIN CONTAINING PROTEIN"/>
    <property type="match status" value="1"/>
</dbReference>
<name>A0A0A1U145_ENTIV</name>
<keyword evidence="7" id="KW-0808">Transferase</keyword>
<evidence type="ECO:0000256" key="5">
    <source>
        <dbReference type="SAM" id="SignalP"/>
    </source>
</evidence>
<keyword evidence="4" id="KW-0812">Transmembrane</keyword>
<dbReference type="RefSeq" id="XP_004185572.1">
    <property type="nucleotide sequence ID" value="XM_004185524.1"/>
</dbReference>
<dbReference type="Gene3D" id="3.30.200.20">
    <property type="entry name" value="Phosphorylase Kinase, domain 1"/>
    <property type="match status" value="1"/>
</dbReference>
<dbReference type="GeneID" id="14885256"/>
<keyword evidence="5" id="KW-0732">Signal</keyword>
<evidence type="ECO:0000256" key="1">
    <source>
        <dbReference type="ARBA" id="ARBA00022741"/>
    </source>
</evidence>
<evidence type="ECO:0000313" key="8">
    <source>
        <dbReference type="Proteomes" id="UP000014680"/>
    </source>
</evidence>
<dbReference type="SUPFAM" id="SSF56112">
    <property type="entry name" value="Protein kinase-like (PK-like)"/>
    <property type="match status" value="1"/>
</dbReference>
<dbReference type="EC" id="2.7.12.2" evidence="7"/>
<keyword evidence="4" id="KW-0472">Membrane</keyword>
<keyword evidence="8" id="KW-1185">Reference proteome</keyword>
<keyword evidence="1 3" id="KW-0547">Nucleotide-binding</keyword>
<evidence type="ECO:0000256" key="4">
    <source>
        <dbReference type="SAM" id="Phobius"/>
    </source>
</evidence>
<proteinExistence type="predicted"/>
<dbReference type="PROSITE" id="PS00107">
    <property type="entry name" value="PROTEIN_KINASE_ATP"/>
    <property type="match status" value="1"/>
</dbReference>
<organism evidence="7 8">
    <name type="scientific">Entamoeba invadens IP1</name>
    <dbReference type="NCBI Taxonomy" id="370355"/>
    <lineage>
        <taxon>Eukaryota</taxon>
        <taxon>Amoebozoa</taxon>
        <taxon>Evosea</taxon>
        <taxon>Archamoebae</taxon>
        <taxon>Mastigamoebida</taxon>
        <taxon>Entamoebidae</taxon>
        <taxon>Entamoeba</taxon>
    </lineage>
</organism>
<evidence type="ECO:0000313" key="7">
    <source>
        <dbReference type="EMBL" id="ELP86226.1"/>
    </source>
</evidence>
<dbReference type="EMBL" id="KB207005">
    <property type="protein sequence ID" value="ELP86226.1"/>
    <property type="molecule type" value="Genomic_DNA"/>
</dbReference>
<dbReference type="InterPro" id="IPR009030">
    <property type="entry name" value="Growth_fac_rcpt_cys_sf"/>
</dbReference>
<dbReference type="GO" id="GO:0005524">
    <property type="term" value="F:ATP binding"/>
    <property type="evidence" value="ECO:0007669"/>
    <property type="project" value="UniProtKB-UniRule"/>
</dbReference>
<dbReference type="InterPro" id="IPR000719">
    <property type="entry name" value="Prot_kinase_dom"/>
</dbReference>
<dbReference type="PROSITE" id="PS50011">
    <property type="entry name" value="PROTEIN_KINASE_DOM"/>
    <property type="match status" value="1"/>
</dbReference>
<evidence type="ECO:0000256" key="3">
    <source>
        <dbReference type="PROSITE-ProRule" id="PRU10141"/>
    </source>
</evidence>
<dbReference type="Gene3D" id="2.10.220.10">
    <property type="entry name" value="Hormone Receptor, Insulin-like Growth Factor Receptor 1, Chain A, domain 2"/>
    <property type="match status" value="1"/>
</dbReference>
<dbReference type="InterPro" id="IPR053215">
    <property type="entry name" value="TKL_Ser/Thr_kinase"/>
</dbReference>
<feature type="binding site" evidence="3">
    <location>
        <position position="1191"/>
    </location>
    <ligand>
        <name>ATP</name>
        <dbReference type="ChEBI" id="CHEBI:30616"/>
    </ligand>
</feature>
<dbReference type="GO" id="GO:0004708">
    <property type="term" value="F:MAP kinase kinase activity"/>
    <property type="evidence" value="ECO:0007669"/>
    <property type="project" value="UniProtKB-EC"/>
</dbReference>
<dbReference type="InterPro" id="IPR017441">
    <property type="entry name" value="Protein_kinase_ATP_BS"/>
</dbReference>
<dbReference type="PANTHER" id="PTHR45756">
    <property type="entry name" value="PALMITOYLTRANSFERASE"/>
    <property type="match status" value="1"/>
</dbReference>
<dbReference type="SMART" id="SM00261">
    <property type="entry name" value="FU"/>
    <property type="match status" value="6"/>
</dbReference>
<dbReference type="Gene3D" id="1.10.510.10">
    <property type="entry name" value="Transferase(Phosphotransferase) domain 1"/>
    <property type="match status" value="1"/>
</dbReference>
<dbReference type="Proteomes" id="UP000014680">
    <property type="component" value="Unassembled WGS sequence"/>
</dbReference>
<dbReference type="PROSITE" id="PS00108">
    <property type="entry name" value="PROTEIN_KINASE_ST"/>
    <property type="match status" value="1"/>
</dbReference>
<gene>
    <name evidence="7" type="ORF">EIN_111500</name>
</gene>
<keyword evidence="2 3" id="KW-0067">ATP-binding</keyword>
<dbReference type="KEGG" id="eiv:EIN_111500"/>
<feature type="domain" description="Protein kinase" evidence="6">
    <location>
        <begin position="1163"/>
        <end position="1425"/>
    </location>
</feature>
<dbReference type="VEuPathDB" id="AmoebaDB:EIN_111500"/>
<evidence type="ECO:0000259" key="6">
    <source>
        <dbReference type="PROSITE" id="PS50011"/>
    </source>
</evidence>
<dbReference type="SMART" id="SM00220">
    <property type="entry name" value="S_TKc"/>
    <property type="match status" value="1"/>
</dbReference>
<accession>A0A0A1U145</accession>
<feature type="chain" id="PRO_5001980100" evidence="5">
    <location>
        <begin position="17"/>
        <end position="1425"/>
    </location>
</feature>
<dbReference type="InterPro" id="IPR011009">
    <property type="entry name" value="Kinase-like_dom_sf"/>
</dbReference>
<dbReference type="SUPFAM" id="SSF57184">
    <property type="entry name" value="Growth factor receptor domain"/>
    <property type="match status" value="3"/>
</dbReference>
<feature type="signal peptide" evidence="5">
    <location>
        <begin position="1"/>
        <end position="16"/>
    </location>
</feature>
<evidence type="ECO:0000256" key="2">
    <source>
        <dbReference type="ARBA" id="ARBA00022840"/>
    </source>
</evidence>
<dbReference type="InterPro" id="IPR008271">
    <property type="entry name" value="Ser/Thr_kinase_AS"/>
</dbReference>
<keyword evidence="4" id="KW-1133">Transmembrane helix</keyword>
<sequence>MCVTVLYLVFVIIVVAEYCLDEMECRNDIYQQSTNCSSKTWHLFESILTLKSNVNVNTIGMKIEKSSLVCEPNSNLIVTGIFYSLGNSSYNNLRFQPYSHYSFNDSTLVLTTFSLDDSSTAISNSFSFAGTSKGTLGGSSIFNTDVLKIQQTSNLEAYNTSSIECKIILIDEASMVSLYNDSMLNSNTIVTTSGATLNIYNNSTIKCDLLNCTNGSNVNLINNTVIHTNSIDINNGTSLHLYNKTFLDINNFLTFINSVLDLRDGSRIHSDFIYLKPINFALFSEKTLAMMVSNFLSFQLSSSYVLTVEKSPYIKTNFLTLDFLGGIINVINRERFDMPLFVTKNSTIQNLNEISIADSIEQFDFIYSDEIIENDFITPKCKIMKGQLIRCGGNMDDTLFCHIIRVSNNNNKYIESCYNDYIEDYYLVPINDVYMIFVRSELSKGVVNNKKSNKKELNTQTLYVTLGETTVILDKVTDYIHINVTSQTPNEITTNLFSQLSNQKQILVTFSSSKGVLFVHYLCRNGFITTSKIVCISNATCENGIFDSTKGQCQKCQHTNCAKCTFDDQIENCQKCDSPYELNNNTCMKQSICKLSDGNTCIVCNDGYIIKNKVCVKLDGKCQIERNGLCELCDPVFSSLISISGECKSVENVIQHSAQSVLECNKEYISNSSYCNKCDLIQDNCDICDLMFCTKCLNSFVISQNTKCVTSSCDIVNNTFKDQNGNCLPDITNCEIVVNGKCVKCINNYFLENNTCITNNNNTLCAVGTSFGCTRCINGFYYSYNTKTCEQCNSNCQTCLSQSICLSCNEGMFLSDHVCKSNDELKGSCKKFSNTGSGCYQCYDGYYRNGNDCKHCDISCDTCLRFSDCFTCNLTNFKDFEGNCKPQTDLIGCAVQVTQNGCSICKPGYYSTNNECGICSNNCKECILYNKCSSCQDDYILINSECKIYSSVDSCKSGMDSKCSKCSFWKKPNESGTFCQNSPVWWLIVIIIIIILLVVVLLIIGTCIALSQLLSSIHKKQVELNTTIFNMKQSNVSFTKLSNGILVNKTVLDFNEEIAELPIGESTRQLICIGNANKNPYKIQFSIKEEETKFTLKINPELAVLKHDEACEFEIFIIPNYTTKIDSKMVVIAKSLKVQKEIYNDIKIEGNTALSTRLDPTELIDNEKVGEGSFGVVYKGTFRGNLVAIKKLKNILNEQNVLDEFTKEVDMLDKFRCDYIVHFYGAVFIINKMCMITEFAKYGSLNDLIKNKKETTIQKDVKSKFINDMANGLIYLHTNGIVHRDVKPDNLLVFSLEMNDKVNAKLTDFGSARNINLLMTNMTFTKGVGTPVYMAPEILKREKYKMSADIYSFGITFYETLKWGEAYDKNEFKFPWKIAEFVISGKRLERMENMSECQYNLIQKCLSQRQEDRPNIDKVVELLKL</sequence>